<proteinExistence type="predicted"/>
<dbReference type="RefSeq" id="WP_190402154.1">
    <property type="nucleotide sequence ID" value="NZ_JACJQB010000004.1"/>
</dbReference>
<sequence>MATLGGILIADKNSKLDSGAAFLLSHKCNVTELVFIDPNWEVEVKVASPYVVARFKGATDANDAFNKGYILAQQGLDILSVTGKDNLSIKNGDDEYLVWWRSEESEQILRVVTLCRWSIEVSISFATEQTQKPIYHESFRYIRLAQITDDLFDAYRNMYLALEILVSTISPIARKESEKNWLKRVISSSPDYFTEQRIIEEIYKIRCDLFHAKKNKIYILPQKSLDDRKRVSDGLNHLSTLVFKVLRKSQNVRRKTGGIVSSLNEYYSKQSEKMFIILSDDDTPFNANETIDSPTFKSSVKMITRYDYDLSEQNFVALLGSIDASKLRNLSKIARLGLIRGDILAITEVVRASLTYNLIDKLEVQMRLHEDNEMREFKRFFSR</sequence>
<gene>
    <name evidence="1" type="ORF">H6F41_03800</name>
</gene>
<dbReference type="EMBL" id="JACJQB010000004">
    <property type="protein sequence ID" value="MBD2187269.1"/>
    <property type="molecule type" value="Genomic_DNA"/>
</dbReference>
<evidence type="ECO:0000313" key="1">
    <source>
        <dbReference type="EMBL" id="MBD2187269.1"/>
    </source>
</evidence>
<evidence type="ECO:0008006" key="3">
    <source>
        <dbReference type="Google" id="ProtNLM"/>
    </source>
</evidence>
<reference evidence="1 2" key="1">
    <citation type="journal article" date="2020" name="ISME J.">
        <title>Comparative genomics reveals insights into cyanobacterial evolution and habitat adaptation.</title>
        <authorList>
            <person name="Chen M.Y."/>
            <person name="Teng W.K."/>
            <person name="Zhao L."/>
            <person name="Hu C.X."/>
            <person name="Zhou Y.K."/>
            <person name="Han B.P."/>
            <person name="Song L.R."/>
            <person name="Shu W.S."/>
        </authorList>
    </citation>
    <scope>NUCLEOTIDE SEQUENCE [LARGE SCALE GENOMIC DNA]</scope>
    <source>
        <strain evidence="1 2">FACHB-723</strain>
    </source>
</reference>
<evidence type="ECO:0000313" key="2">
    <source>
        <dbReference type="Proteomes" id="UP000642094"/>
    </source>
</evidence>
<organism evidence="1 2">
    <name type="scientific">Pseudanabaena mucicola FACHB-723</name>
    <dbReference type="NCBI Taxonomy" id="2692860"/>
    <lineage>
        <taxon>Bacteria</taxon>
        <taxon>Bacillati</taxon>
        <taxon>Cyanobacteriota</taxon>
        <taxon>Cyanophyceae</taxon>
        <taxon>Pseudanabaenales</taxon>
        <taxon>Pseudanabaenaceae</taxon>
        <taxon>Pseudanabaena</taxon>
    </lineage>
</organism>
<comment type="caution">
    <text evidence="1">The sequence shown here is derived from an EMBL/GenBank/DDBJ whole genome shotgun (WGS) entry which is preliminary data.</text>
</comment>
<protein>
    <recommendedName>
        <fullName evidence="3">Apea-like HEPN domain-containing protein</fullName>
    </recommendedName>
</protein>
<dbReference type="Proteomes" id="UP000642094">
    <property type="component" value="Unassembled WGS sequence"/>
</dbReference>
<name>A0ABR7ZUR7_9CYAN</name>
<keyword evidence="2" id="KW-1185">Reference proteome</keyword>
<accession>A0ABR7ZUR7</accession>